<protein>
    <submittedName>
        <fullName evidence="1">Uncharacterized protein</fullName>
    </submittedName>
</protein>
<reference evidence="1 2" key="1">
    <citation type="journal article" date="2013" name="PLoS Genet.">
        <title>Distinctive expansion of potential virulence genes in the genome of the oomycete fish pathogen Saprolegnia parasitica.</title>
        <authorList>
            <person name="Jiang R.H."/>
            <person name="de Bruijn I."/>
            <person name="Haas B.J."/>
            <person name="Belmonte R."/>
            <person name="Lobach L."/>
            <person name="Christie J."/>
            <person name="van den Ackerveken G."/>
            <person name="Bottin A."/>
            <person name="Bulone V."/>
            <person name="Diaz-Moreno S.M."/>
            <person name="Dumas B."/>
            <person name="Fan L."/>
            <person name="Gaulin E."/>
            <person name="Govers F."/>
            <person name="Grenville-Briggs L.J."/>
            <person name="Horner N.R."/>
            <person name="Levin J.Z."/>
            <person name="Mammella M."/>
            <person name="Meijer H.J."/>
            <person name="Morris P."/>
            <person name="Nusbaum C."/>
            <person name="Oome S."/>
            <person name="Phillips A.J."/>
            <person name="van Rooyen D."/>
            <person name="Rzeszutek E."/>
            <person name="Saraiva M."/>
            <person name="Secombes C.J."/>
            <person name="Seidl M.F."/>
            <person name="Snel B."/>
            <person name="Stassen J.H."/>
            <person name="Sykes S."/>
            <person name="Tripathy S."/>
            <person name="van den Berg H."/>
            <person name="Vega-Arreguin J.C."/>
            <person name="Wawra S."/>
            <person name="Young S.K."/>
            <person name="Zeng Q."/>
            <person name="Dieguez-Uribeondo J."/>
            <person name="Russ C."/>
            <person name="Tyler B.M."/>
            <person name="van West P."/>
        </authorList>
    </citation>
    <scope>NUCLEOTIDE SEQUENCE [LARGE SCALE GENOMIC DNA]</scope>
    <source>
        <strain evidence="1 2">CBS 223.65</strain>
    </source>
</reference>
<evidence type="ECO:0000313" key="1">
    <source>
        <dbReference type="EMBL" id="KDO22274.1"/>
    </source>
</evidence>
<dbReference type="RefSeq" id="XP_012207009.1">
    <property type="nucleotide sequence ID" value="XM_012351619.1"/>
</dbReference>
<gene>
    <name evidence="1" type="ORF">SPRG_12113</name>
</gene>
<sequence>MSTPLRRFAMPLPVAPNDLHRRRRSSREWRHAMLNIMGQLRDNLMTLGLQATTPTGVPRIALLPPPA</sequence>
<keyword evidence="2" id="KW-1185">Reference proteome</keyword>
<dbReference type="GeneID" id="24134106"/>
<dbReference type="KEGG" id="spar:SPRG_12113"/>
<dbReference type="AlphaFoldDB" id="A0A067BUU7"/>
<evidence type="ECO:0000313" key="2">
    <source>
        <dbReference type="Proteomes" id="UP000030745"/>
    </source>
</evidence>
<organism evidence="1 2">
    <name type="scientific">Saprolegnia parasitica (strain CBS 223.65)</name>
    <dbReference type="NCBI Taxonomy" id="695850"/>
    <lineage>
        <taxon>Eukaryota</taxon>
        <taxon>Sar</taxon>
        <taxon>Stramenopiles</taxon>
        <taxon>Oomycota</taxon>
        <taxon>Saprolegniomycetes</taxon>
        <taxon>Saprolegniales</taxon>
        <taxon>Saprolegniaceae</taxon>
        <taxon>Saprolegnia</taxon>
    </lineage>
</organism>
<name>A0A067BUU7_SAPPC</name>
<proteinExistence type="predicted"/>
<dbReference type="EMBL" id="KK583271">
    <property type="protein sequence ID" value="KDO22274.1"/>
    <property type="molecule type" value="Genomic_DNA"/>
</dbReference>
<dbReference type="VEuPathDB" id="FungiDB:SPRG_12113"/>
<dbReference type="Proteomes" id="UP000030745">
    <property type="component" value="Unassembled WGS sequence"/>
</dbReference>
<accession>A0A067BUU7</accession>